<feature type="region of interest" description="Disordered" evidence="1">
    <location>
        <begin position="1"/>
        <end position="73"/>
    </location>
</feature>
<evidence type="ECO:0000313" key="3">
    <source>
        <dbReference type="EMBL" id="KDQ34116.1"/>
    </source>
</evidence>
<accession>A0A067PE03</accession>
<dbReference type="InParanoid" id="A0A067PE03"/>
<evidence type="ECO:0000256" key="1">
    <source>
        <dbReference type="SAM" id="MobiDB-lite"/>
    </source>
</evidence>
<feature type="compositionally biased region" description="Polar residues" evidence="1">
    <location>
        <begin position="278"/>
        <end position="288"/>
    </location>
</feature>
<proteinExistence type="predicted"/>
<dbReference type="OrthoDB" id="3352225at2759"/>
<gene>
    <name evidence="3" type="ORF">PLEOSDRAFT_1100053</name>
</gene>
<feature type="region of interest" description="Disordered" evidence="1">
    <location>
        <begin position="272"/>
        <end position="295"/>
    </location>
</feature>
<reference evidence="4" key="1">
    <citation type="journal article" date="2014" name="Proc. Natl. Acad. Sci. U.S.A.">
        <title>Extensive sampling of basidiomycete genomes demonstrates inadequacy of the white-rot/brown-rot paradigm for wood decay fungi.</title>
        <authorList>
            <person name="Riley R."/>
            <person name="Salamov A.A."/>
            <person name="Brown D.W."/>
            <person name="Nagy L.G."/>
            <person name="Floudas D."/>
            <person name="Held B.W."/>
            <person name="Levasseur A."/>
            <person name="Lombard V."/>
            <person name="Morin E."/>
            <person name="Otillar R."/>
            <person name="Lindquist E.A."/>
            <person name="Sun H."/>
            <person name="LaButti K.M."/>
            <person name="Schmutz J."/>
            <person name="Jabbour D."/>
            <person name="Luo H."/>
            <person name="Baker S.E."/>
            <person name="Pisabarro A.G."/>
            <person name="Walton J.D."/>
            <person name="Blanchette R.A."/>
            <person name="Henrissat B."/>
            <person name="Martin F."/>
            <person name="Cullen D."/>
            <person name="Hibbett D.S."/>
            <person name="Grigoriev I.V."/>
        </authorList>
    </citation>
    <scope>NUCLEOTIDE SEQUENCE [LARGE SCALE GENOMIC DNA]</scope>
    <source>
        <strain evidence="4">PC15</strain>
    </source>
</reference>
<name>A0A067PE03_PLEO1</name>
<protein>
    <recommendedName>
        <fullName evidence="2">DUF6699 domain-containing protein</fullName>
    </recommendedName>
</protein>
<dbReference type="AlphaFoldDB" id="A0A067PE03"/>
<feature type="compositionally biased region" description="Low complexity" evidence="1">
    <location>
        <begin position="46"/>
        <end position="58"/>
    </location>
</feature>
<dbReference type="InterPro" id="IPR046522">
    <property type="entry name" value="DUF6699"/>
</dbReference>
<dbReference type="STRING" id="1137138.A0A067PE03"/>
<dbReference type="HOGENOM" id="CLU_034121_0_0_1"/>
<evidence type="ECO:0000313" key="4">
    <source>
        <dbReference type="Proteomes" id="UP000027073"/>
    </source>
</evidence>
<sequence>MYRANTYADDSPFIPPIPSASPSIPSSAGATASDYSGYPSVNGDIPPHSYSPTTYSPHRPFVPSDPPNGTGSPYGYPINTPAPYFSPQLPWAPLPPQGTAEHHFPGYYPGSPTLISSTLPTPPVPVYPPFSNEPSAGWPLPRPRAFQSPHMPSVHEDGPQNPMFPHHTLNLTHPGSTPTIIPTVFPGSGRASSPWLTPPYRTIAGPINQMIYPVFQHPGASPGSILKVSPGSQNLENRPPVQGVQRAQTFPHAHPSEVAIYPHTSPRDVLNGPKSDPNRNFPSGTPISRLSGRPEPMPMPVPAMPMPVTYGLDSQVAVVATDPTKPVNPFDPVSATIQINPLLVPPAAVDRPHLKWDMTHPTNYGDFAVEFEQHLWQPATSPATTSLFIMLEDFPWMITVDASREDLGVTCTDVINGIAECMYCLANEQDYKYVGDTSGGSIEDNYRRNRSRLQGIPSLQQGIRRLDWLGLRSAYGGIELNDALVKATLGDNAAPFTFVLLRQEIPLRQEILLRDDHSDSSSPPSVIYAGNLGTPVQPLAAPLSIFIPPMPTSETKTDRAVFKRLLRNFNLSR</sequence>
<feature type="domain" description="DUF6699" evidence="2">
    <location>
        <begin position="354"/>
        <end position="479"/>
    </location>
</feature>
<dbReference type="Pfam" id="PF20415">
    <property type="entry name" value="DUF6699"/>
    <property type="match status" value="1"/>
</dbReference>
<dbReference type="Proteomes" id="UP000027073">
    <property type="component" value="Unassembled WGS sequence"/>
</dbReference>
<dbReference type="EMBL" id="KL198004">
    <property type="protein sequence ID" value="KDQ34116.1"/>
    <property type="molecule type" value="Genomic_DNA"/>
</dbReference>
<dbReference type="VEuPathDB" id="FungiDB:PLEOSDRAFT_1100053"/>
<evidence type="ECO:0000259" key="2">
    <source>
        <dbReference type="Pfam" id="PF20415"/>
    </source>
</evidence>
<organism evidence="3 4">
    <name type="scientific">Pleurotus ostreatus (strain PC15)</name>
    <name type="common">Oyster mushroom</name>
    <dbReference type="NCBI Taxonomy" id="1137138"/>
    <lineage>
        <taxon>Eukaryota</taxon>
        <taxon>Fungi</taxon>
        <taxon>Dikarya</taxon>
        <taxon>Basidiomycota</taxon>
        <taxon>Agaricomycotina</taxon>
        <taxon>Agaricomycetes</taxon>
        <taxon>Agaricomycetidae</taxon>
        <taxon>Agaricales</taxon>
        <taxon>Pleurotineae</taxon>
        <taxon>Pleurotaceae</taxon>
        <taxon>Pleurotus</taxon>
    </lineage>
</organism>